<gene>
    <name evidence="1" type="ORF">TEK04_02875</name>
</gene>
<evidence type="ECO:0000313" key="2">
    <source>
        <dbReference type="Proteomes" id="UP001361570"/>
    </source>
</evidence>
<keyword evidence="2" id="KW-1185">Reference proteome</keyword>
<dbReference type="InterPro" id="IPR019239">
    <property type="entry name" value="VapB_antitoxin"/>
</dbReference>
<dbReference type="EMBL" id="JBAPLU010000002">
    <property type="protein sequence ID" value="MEI4270657.1"/>
    <property type="molecule type" value="Genomic_DNA"/>
</dbReference>
<dbReference type="Pfam" id="PF09957">
    <property type="entry name" value="VapB_antitoxin"/>
    <property type="match status" value="1"/>
</dbReference>
<comment type="caution">
    <text evidence="1">The sequence shown here is derived from an EMBL/GenBank/DDBJ whole genome shotgun (WGS) entry which is preliminary data.</text>
</comment>
<accession>A0ABU8DP91</accession>
<reference evidence="1 2" key="1">
    <citation type="submission" date="2024-03" db="EMBL/GenBank/DDBJ databases">
        <title>Draft genome sequence of Klenkia sp. LSe6-5.</title>
        <authorList>
            <person name="Duangmal K."/>
            <person name="Chantavorakit T."/>
        </authorList>
    </citation>
    <scope>NUCLEOTIDE SEQUENCE [LARGE SCALE GENOMIC DNA]</scope>
    <source>
        <strain evidence="1 2">LSe6-5</strain>
    </source>
</reference>
<proteinExistence type="predicted"/>
<dbReference type="RefSeq" id="WP_336402799.1">
    <property type="nucleotide sequence ID" value="NZ_JBAPLU010000002.1"/>
</dbReference>
<protein>
    <submittedName>
        <fullName evidence="1">Type II toxin-antitoxin system VapB family antitoxin</fullName>
    </submittedName>
</protein>
<name>A0ABU8DP91_9ACTN</name>
<organism evidence="1 2">
    <name type="scientific">Klenkia sesuvii</name>
    <dbReference type="NCBI Taxonomy" id="3103137"/>
    <lineage>
        <taxon>Bacteria</taxon>
        <taxon>Bacillati</taxon>
        <taxon>Actinomycetota</taxon>
        <taxon>Actinomycetes</taxon>
        <taxon>Geodermatophilales</taxon>
        <taxon>Geodermatophilaceae</taxon>
        <taxon>Klenkia</taxon>
    </lineage>
</organism>
<sequence length="61" mass="6445">MTLDDELLARAQELTGTKERSALIRDSLELLVRVESGRRLAALGGSDPTAAVGPRRRGAAG</sequence>
<evidence type="ECO:0000313" key="1">
    <source>
        <dbReference type="EMBL" id="MEI4270657.1"/>
    </source>
</evidence>
<dbReference type="Proteomes" id="UP001361570">
    <property type="component" value="Unassembled WGS sequence"/>
</dbReference>